<keyword evidence="5 7" id="KW-0472">Membrane</keyword>
<feature type="region of interest" description="Disordered" evidence="6">
    <location>
        <begin position="504"/>
        <end position="527"/>
    </location>
</feature>
<comment type="subcellular location">
    <subcellularLocation>
        <location evidence="1">Membrane</location>
        <topology evidence="1">Multi-pass membrane protein</topology>
    </subcellularLocation>
</comment>
<feature type="transmembrane region" description="Helical" evidence="7">
    <location>
        <begin position="400"/>
        <end position="419"/>
    </location>
</feature>
<keyword evidence="3 8" id="KW-0732">Signal</keyword>
<evidence type="ECO:0000313" key="10">
    <source>
        <dbReference type="EMBL" id="KAL2613211.1"/>
    </source>
</evidence>
<comment type="caution">
    <text evidence="10">The sequence shown here is derived from an EMBL/GenBank/DDBJ whole genome shotgun (WGS) entry which is preliminary data.</text>
</comment>
<feature type="transmembrane region" description="Helical" evidence="7">
    <location>
        <begin position="286"/>
        <end position="303"/>
    </location>
</feature>
<evidence type="ECO:0000256" key="3">
    <source>
        <dbReference type="ARBA" id="ARBA00022729"/>
    </source>
</evidence>
<proteinExistence type="predicted"/>
<feature type="signal peptide" evidence="8">
    <location>
        <begin position="1"/>
        <end position="32"/>
    </location>
</feature>
<keyword evidence="2 7" id="KW-0812">Transmembrane</keyword>
<feature type="compositionally biased region" description="Acidic residues" evidence="6">
    <location>
        <begin position="516"/>
        <end position="527"/>
    </location>
</feature>
<evidence type="ECO:0000313" key="11">
    <source>
        <dbReference type="Proteomes" id="UP001605036"/>
    </source>
</evidence>
<dbReference type="GO" id="GO:0016020">
    <property type="term" value="C:membrane"/>
    <property type="evidence" value="ECO:0007669"/>
    <property type="project" value="UniProtKB-SubCell"/>
</dbReference>
<feature type="transmembrane region" description="Helical" evidence="7">
    <location>
        <begin position="359"/>
        <end position="379"/>
    </location>
</feature>
<sequence length="527" mass="58857">MATMILGSWRSYAVVAVLCLGLISIGTRPAQGSVHEYVNEKFTQRRNAFFLYGGSEGLFASAPNNREGVANGKSFIRFDSELTLTRTNESARKIITEGSQIPVEAVIFELADKDNIGDSSDGVAEKNLCCTKELAAVRGCEVGKVIIHHETDDSEWPKSITTHFQGSSLTARFRTDQVVIPRTGMYSLYFVICEPDLEGTILSGKTVWKNPGGYLPGRMTPYLNFYGIMSLAYLILGLVWFVQYVRYWKDILQLQNCITAVIALGMCEMALWYFDYNNFNLTGKRPVGITLWAVTFGAIKKTVSRLLILVVSMGYGVVLPTLGGLTSKVMLLGAAYFVASELLDVMENVGTVNDASGSARLFLVLPVAVLDAVFILWIFTSLSRTLEKLQARRRFAKLELYRKFTNTLAIAVIAAVMWIGYELYFKATDKLFERWESAWVIPAFWIVFTFLILISICFLWAPSQNSTRYAYSDELGDADDEEEAQAFTAGGPLVEVEKGLVKPEKSRKPVNTDVFSLDDDVEEDKRE</sequence>
<dbReference type="AlphaFoldDB" id="A0ABD1XZA4"/>
<dbReference type="Proteomes" id="UP001605036">
    <property type="component" value="Unassembled WGS sequence"/>
</dbReference>
<dbReference type="PANTHER" id="PTHR21229:SF1">
    <property type="entry name" value="GH17801P"/>
    <property type="match status" value="1"/>
</dbReference>
<evidence type="ECO:0000256" key="6">
    <source>
        <dbReference type="SAM" id="MobiDB-lite"/>
    </source>
</evidence>
<dbReference type="EMBL" id="JBHFFA010000007">
    <property type="protein sequence ID" value="KAL2613211.1"/>
    <property type="molecule type" value="Genomic_DNA"/>
</dbReference>
<keyword evidence="11" id="KW-1185">Reference proteome</keyword>
<name>A0ABD1XZA4_9MARC</name>
<feature type="domain" description="GOST seven transmembrane" evidence="9">
    <location>
        <begin position="221"/>
        <end position="466"/>
    </location>
</feature>
<protein>
    <recommendedName>
        <fullName evidence="9">GOST seven transmembrane domain-containing protein</fullName>
    </recommendedName>
</protein>
<evidence type="ECO:0000256" key="1">
    <source>
        <dbReference type="ARBA" id="ARBA00004141"/>
    </source>
</evidence>
<evidence type="ECO:0000259" key="9">
    <source>
        <dbReference type="Pfam" id="PF06814"/>
    </source>
</evidence>
<keyword evidence="4 7" id="KW-1133">Transmembrane helix</keyword>
<evidence type="ECO:0000256" key="5">
    <source>
        <dbReference type="ARBA" id="ARBA00023136"/>
    </source>
</evidence>
<evidence type="ECO:0000256" key="7">
    <source>
        <dbReference type="SAM" id="Phobius"/>
    </source>
</evidence>
<gene>
    <name evidence="10" type="ORF">R1flu_024903</name>
</gene>
<dbReference type="Pfam" id="PF06814">
    <property type="entry name" value="GOST_TM"/>
    <property type="match status" value="1"/>
</dbReference>
<feature type="transmembrane region" description="Helical" evidence="7">
    <location>
        <begin position="315"/>
        <end position="339"/>
    </location>
</feature>
<dbReference type="InterPro" id="IPR009637">
    <property type="entry name" value="GPR107/GPR108-like"/>
</dbReference>
<evidence type="ECO:0000256" key="4">
    <source>
        <dbReference type="ARBA" id="ARBA00022989"/>
    </source>
</evidence>
<dbReference type="InterPro" id="IPR053937">
    <property type="entry name" value="GOST_TM"/>
</dbReference>
<accession>A0ABD1XZA4</accession>
<evidence type="ECO:0000256" key="8">
    <source>
        <dbReference type="SAM" id="SignalP"/>
    </source>
</evidence>
<dbReference type="PANTHER" id="PTHR21229">
    <property type="entry name" value="LUNG SEVEN TRANSMEMBRANE RECEPTOR"/>
    <property type="match status" value="1"/>
</dbReference>
<evidence type="ECO:0000256" key="2">
    <source>
        <dbReference type="ARBA" id="ARBA00022692"/>
    </source>
</evidence>
<feature type="transmembrane region" description="Helical" evidence="7">
    <location>
        <begin position="223"/>
        <end position="242"/>
    </location>
</feature>
<feature type="transmembrane region" description="Helical" evidence="7">
    <location>
        <begin position="254"/>
        <end position="274"/>
    </location>
</feature>
<reference evidence="10 11" key="1">
    <citation type="submission" date="2024-09" db="EMBL/GenBank/DDBJ databases">
        <title>Chromosome-scale assembly of Riccia fluitans.</title>
        <authorList>
            <person name="Paukszto L."/>
            <person name="Sawicki J."/>
            <person name="Karawczyk K."/>
            <person name="Piernik-Szablinska J."/>
            <person name="Szczecinska M."/>
            <person name="Mazdziarz M."/>
        </authorList>
    </citation>
    <scope>NUCLEOTIDE SEQUENCE [LARGE SCALE GENOMIC DNA]</scope>
    <source>
        <strain evidence="10">Rf_01</strain>
        <tissue evidence="10">Aerial parts of the thallus</tissue>
    </source>
</reference>
<organism evidence="10 11">
    <name type="scientific">Riccia fluitans</name>
    <dbReference type="NCBI Taxonomy" id="41844"/>
    <lineage>
        <taxon>Eukaryota</taxon>
        <taxon>Viridiplantae</taxon>
        <taxon>Streptophyta</taxon>
        <taxon>Embryophyta</taxon>
        <taxon>Marchantiophyta</taxon>
        <taxon>Marchantiopsida</taxon>
        <taxon>Marchantiidae</taxon>
        <taxon>Marchantiales</taxon>
        <taxon>Ricciaceae</taxon>
        <taxon>Riccia</taxon>
    </lineage>
</organism>
<feature type="transmembrane region" description="Helical" evidence="7">
    <location>
        <begin position="439"/>
        <end position="461"/>
    </location>
</feature>
<feature type="chain" id="PRO_5044746775" description="GOST seven transmembrane domain-containing protein" evidence="8">
    <location>
        <begin position="33"/>
        <end position="527"/>
    </location>
</feature>